<proteinExistence type="predicted"/>
<dbReference type="Proteomes" id="UP000649753">
    <property type="component" value="Unassembled WGS sequence"/>
</dbReference>
<name>A0A927M3I9_9ACTN</name>
<dbReference type="AlphaFoldDB" id="A0A927M3I9"/>
<organism evidence="2 3">
    <name type="scientific">Plantactinospora soyae</name>
    <dbReference type="NCBI Taxonomy" id="1544732"/>
    <lineage>
        <taxon>Bacteria</taxon>
        <taxon>Bacillati</taxon>
        <taxon>Actinomycetota</taxon>
        <taxon>Actinomycetes</taxon>
        <taxon>Micromonosporales</taxon>
        <taxon>Micromonosporaceae</taxon>
        <taxon>Plantactinospora</taxon>
    </lineage>
</organism>
<comment type="caution">
    <text evidence="2">The sequence shown here is derived from an EMBL/GenBank/DDBJ whole genome shotgun (WGS) entry which is preliminary data.</text>
</comment>
<keyword evidence="1" id="KW-0472">Membrane</keyword>
<reference evidence="2" key="1">
    <citation type="submission" date="2020-10" db="EMBL/GenBank/DDBJ databases">
        <title>Sequencing the genomes of 1000 actinobacteria strains.</title>
        <authorList>
            <person name="Klenk H.-P."/>
        </authorList>
    </citation>
    <scope>NUCLEOTIDE SEQUENCE</scope>
    <source>
        <strain evidence="2">DSM 46832</strain>
    </source>
</reference>
<evidence type="ECO:0000313" key="2">
    <source>
        <dbReference type="EMBL" id="MBE1486140.1"/>
    </source>
</evidence>
<evidence type="ECO:0000313" key="3">
    <source>
        <dbReference type="Proteomes" id="UP000649753"/>
    </source>
</evidence>
<feature type="transmembrane region" description="Helical" evidence="1">
    <location>
        <begin position="6"/>
        <end position="26"/>
    </location>
</feature>
<dbReference type="EMBL" id="JADBEB010000001">
    <property type="protein sequence ID" value="MBE1486140.1"/>
    <property type="molecule type" value="Genomic_DNA"/>
</dbReference>
<dbReference type="RefSeq" id="WP_192766216.1">
    <property type="nucleotide sequence ID" value="NZ_JADBEB010000001.1"/>
</dbReference>
<sequence>MIYIALAAIMYVCGFVFLYGVVRLAVRHGIEDVDIRRARAADAPDRARLRDRTLLRDNAFLAGS</sequence>
<gene>
    <name evidence="2" type="ORF">H4W31_001778</name>
</gene>
<protein>
    <submittedName>
        <fullName evidence="2">Secreted protein</fullName>
    </submittedName>
</protein>
<accession>A0A927M3I9</accession>
<evidence type="ECO:0000256" key="1">
    <source>
        <dbReference type="SAM" id="Phobius"/>
    </source>
</evidence>
<keyword evidence="1" id="KW-0812">Transmembrane</keyword>
<keyword evidence="1" id="KW-1133">Transmembrane helix</keyword>
<keyword evidence="3" id="KW-1185">Reference proteome</keyword>